<comment type="caution">
    <text evidence="3">The sequence shown here is derived from an EMBL/GenBank/DDBJ whole genome shotgun (WGS) entry which is preliminary data.</text>
</comment>
<dbReference type="SUPFAM" id="SSF52038">
    <property type="entry name" value="Barstar-related"/>
    <property type="match status" value="1"/>
</dbReference>
<dbReference type="InterPro" id="IPR035905">
    <property type="entry name" value="Barstar-like_sf"/>
</dbReference>
<organism evidence="3 4">
    <name type="scientific">Umezawaea tangerina</name>
    <dbReference type="NCBI Taxonomy" id="84725"/>
    <lineage>
        <taxon>Bacteria</taxon>
        <taxon>Bacillati</taxon>
        <taxon>Actinomycetota</taxon>
        <taxon>Actinomycetes</taxon>
        <taxon>Pseudonocardiales</taxon>
        <taxon>Pseudonocardiaceae</taxon>
        <taxon>Umezawaea</taxon>
    </lineage>
</organism>
<dbReference type="OrthoDB" id="5184890at2"/>
<gene>
    <name evidence="3" type="ORF">CLV43_11961</name>
</gene>
<name>A0A2T0SK19_9PSEU</name>
<dbReference type="InterPro" id="IPR000468">
    <property type="entry name" value="Barstar"/>
</dbReference>
<dbReference type="Gene3D" id="3.30.370.10">
    <property type="entry name" value="Barstar-like"/>
    <property type="match status" value="1"/>
</dbReference>
<feature type="domain" description="Barstar (barnase inhibitor)" evidence="2">
    <location>
        <begin position="123"/>
        <end position="205"/>
    </location>
</feature>
<dbReference type="EMBL" id="PVTF01000019">
    <property type="protein sequence ID" value="PRY33754.1"/>
    <property type="molecule type" value="Genomic_DNA"/>
</dbReference>
<comment type="similarity">
    <text evidence="1">Belongs to the barstar family.</text>
</comment>
<reference evidence="3 4" key="1">
    <citation type="submission" date="2018-03" db="EMBL/GenBank/DDBJ databases">
        <title>Genomic Encyclopedia of Archaeal and Bacterial Type Strains, Phase II (KMG-II): from individual species to whole genera.</title>
        <authorList>
            <person name="Goeker M."/>
        </authorList>
    </citation>
    <scope>NUCLEOTIDE SEQUENCE [LARGE SCALE GENOMIC DNA]</scope>
    <source>
        <strain evidence="3 4">DSM 44720</strain>
    </source>
</reference>
<dbReference type="Proteomes" id="UP000239494">
    <property type="component" value="Unassembled WGS sequence"/>
</dbReference>
<evidence type="ECO:0000256" key="1">
    <source>
        <dbReference type="ARBA" id="ARBA00006845"/>
    </source>
</evidence>
<dbReference type="AlphaFoldDB" id="A0A2T0SK19"/>
<sequence>MSEDDLASFRRWILAVLDTIAADPLHQVRYLRDAGVGVDELLLELDDAVVTAQARWRDKLLLRHELNLIELVGAHVDAMTESSAPLWTEEALAETTEWRELRQLATDVRTELARSWLEVGSTTVLVDGTTIRTEADLHDLLAHRLNFGPHYAATLEALWRRLSSDLSRPVELVWRASTTSRRLLGAETFDRIRSVLTSVAARDARFTVRFE</sequence>
<proteinExistence type="inferred from homology"/>
<evidence type="ECO:0000259" key="2">
    <source>
        <dbReference type="Pfam" id="PF01337"/>
    </source>
</evidence>
<evidence type="ECO:0000313" key="4">
    <source>
        <dbReference type="Proteomes" id="UP000239494"/>
    </source>
</evidence>
<dbReference type="RefSeq" id="WP_146175121.1">
    <property type="nucleotide sequence ID" value="NZ_PVTF01000019.1"/>
</dbReference>
<keyword evidence="4" id="KW-1185">Reference proteome</keyword>
<protein>
    <submittedName>
        <fullName evidence="3">RNAse (Barnase) inhibitor barstar</fullName>
    </submittedName>
</protein>
<dbReference type="Pfam" id="PF01337">
    <property type="entry name" value="Barstar"/>
    <property type="match status" value="1"/>
</dbReference>
<accession>A0A2T0SK19</accession>
<evidence type="ECO:0000313" key="3">
    <source>
        <dbReference type="EMBL" id="PRY33754.1"/>
    </source>
</evidence>